<evidence type="ECO:0000256" key="3">
    <source>
        <dbReference type="ARBA" id="ARBA00010525"/>
    </source>
</evidence>
<keyword evidence="14 17" id="KW-0998">Cell outer membrane</keyword>
<dbReference type="GO" id="GO:0004623">
    <property type="term" value="F:phospholipase A2 activity"/>
    <property type="evidence" value="ECO:0007669"/>
    <property type="project" value="UniProtKB-EC"/>
</dbReference>
<comment type="subunit">
    <text evidence="4 17">Homodimer; dimerization is reversible, and the dimeric form is the active one.</text>
</comment>
<dbReference type="EMBL" id="CP022187">
    <property type="protein sequence ID" value="AWI77850.1"/>
    <property type="molecule type" value="Genomic_DNA"/>
</dbReference>
<dbReference type="KEGG" id="acom:CEW83_20325"/>
<dbReference type="GO" id="GO:0008970">
    <property type="term" value="F:phospholipase A1 activity"/>
    <property type="evidence" value="ECO:0007669"/>
    <property type="project" value="UniProtKB-EC"/>
</dbReference>
<keyword evidence="11 17" id="KW-0442">Lipid degradation</keyword>
<evidence type="ECO:0000256" key="2">
    <source>
        <dbReference type="ARBA" id="ARBA00001604"/>
    </source>
</evidence>
<dbReference type="EC" id="3.1.1.4" evidence="17"/>
<comment type="cofactor">
    <cofactor evidence="17">
        <name>Ca(2+)</name>
        <dbReference type="ChEBI" id="CHEBI:29108"/>
    </cofactor>
    <text evidence="17">Binds 1 Ca(2+) ion per monomer. In the dimeric form the Ca(2+) is bound by different amino acids with binding of each Ca(2+) shared with ligands coming from each monomer. The Ca(2+) ion may have a role in catalysis.</text>
</comment>
<evidence type="ECO:0000256" key="8">
    <source>
        <dbReference type="ARBA" id="ARBA00022729"/>
    </source>
</evidence>
<dbReference type="GO" id="GO:0009279">
    <property type="term" value="C:cell outer membrane"/>
    <property type="evidence" value="ECO:0007669"/>
    <property type="project" value="UniProtKB-SubCell"/>
</dbReference>
<dbReference type="PANTHER" id="PTHR40457">
    <property type="entry name" value="PHOSPHOLIPASE A1"/>
    <property type="match status" value="1"/>
</dbReference>
<proteinExistence type="inferred from homology"/>
<feature type="binding site" description="in dimeric form" evidence="16">
    <location>
        <position position="296"/>
    </location>
    <ligand>
        <name>Ca(2+)</name>
        <dbReference type="ChEBI" id="CHEBI:29108"/>
        <label>1</label>
    </ligand>
</feature>
<sequence>MVARLVRAGLLPLALAAVAPAQAGGWLLASPEPRVVPGQSFELIVIGAPVDGVWPERLPAQVELPDGGPRIAVELVRASSLGETQRRYIGQWPGEVVGMATLSLLESPSARLIFDSGAALRSPAASAQAGNVAKAGAVTQQQRSDEPVAPAALSFHEPMYFVIGGTDPKSARYQISFRYRLFDDQGVVAEGFPLVRGLYFGFTQTSLWDLSSDSKPFRDTSFRPSLFYQWKLSDPSEGNSVALAAGYEHESNGRDEEDSRSIDTLFARIDARYYFPNGRTYLGVEPKVWGYIDKDDNPDITDYRGYAQLGLRLGSDDGLMLSALLRKGKAGVGSTQLDLSYPLRQSVFSGVGAFAHLQYFNGYGETLLDYNVGRGPQFRIGVSIVR</sequence>
<keyword evidence="7 16" id="KW-0479">Metal-binding</keyword>
<feature type="binding site" description="in dimeric form" evidence="16">
    <location>
        <position position="254"/>
    </location>
    <ligand>
        <name>Ca(2+)</name>
        <dbReference type="ChEBI" id="CHEBI:29108"/>
        <label>1</label>
    </ligand>
</feature>
<comment type="similarity">
    <text evidence="3 17">Belongs to the phospholipase A1 family.</text>
</comment>
<keyword evidence="12 17" id="KW-0443">Lipid metabolism</keyword>
<evidence type="ECO:0000256" key="6">
    <source>
        <dbReference type="ARBA" id="ARBA00022692"/>
    </source>
</evidence>
<feature type="signal peptide" evidence="17">
    <location>
        <begin position="1"/>
        <end position="23"/>
    </location>
</feature>
<organism evidence="18 19">
    <name type="scientific">Parazoarcus communis</name>
    <dbReference type="NCBI Taxonomy" id="41977"/>
    <lineage>
        <taxon>Bacteria</taxon>
        <taxon>Pseudomonadati</taxon>
        <taxon>Pseudomonadota</taxon>
        <taxon>Betaproteobacteria</taxon>
        <taxon>Rhodocyclales</taxon>
        <taxon>Zoogloeaceae</taxon>
        <taxon>Parazoarcus</taxon>
    </lineage>
</organism>
<evidence type="ECO:0000256" key="1">
    <source>
        <dbReference type="ARBA" id="ARBA00000111"/>
    </source>
</evidence>
<comment type="subcellular location">
    <subcellularLocation>
        <location evidence="17">Cell outer membrane</location>
        <topology evidence="17">Multi-pass membrane protein</topology>
    </subcellularLocation>
    <text evidence="17">One of the very few enzymes located there.</text>
</comment>
<comment type="function">
    <text evidence="17">Hydrolysis of phosphatidylcholine with phospholipase A2 (EC 3.1.1.4) and phospholipase A1 (EC 3.1.1.32) activities.</text>
</comment>
<dbReference type="PRINTS" id="PR01486">
    <property type="entry name" value="PHPHLIPASEA1"/>
</dbReference>
<dbReference type="InterPro" id="IPR036541">
    <property type="entry name" value="PLipase_A1_sf"/>
</dbReference>
<feature type="active site" description="Nucleophile" evidence="15">
    <location>
        <position position="251"/>
    </location>
</feature>
<evidence type="ECO:0000256" key="11">
    <source>
        <dbReference type="ARBA" id="ARBA00022963"/>
    </source>
</evidence>
<evidence type="ECO:0000313" key="19">
    <source>
        <dbReference type="Proteomes" id="UP000244930"/>
    </source>
</evidence>
<comment type="catalytic activity">
    <reaction evidence="2 17">
        <text>a 1,2-diacyl-sn-glycero-3-phosphocholine + H2O = a 1-acyl-sn-glycero-3-phosphocholine + a fatty acid + H(+)</text>
        <dbReference type="Rhea" id="RHEA:15801"/>
        <dbReference type="ChEBI" id="CHEBI:15377"/>
        <dbReference type="ChEBI" id="CHEBI:15378"/>
        <dbReference type="ChEBI" id="CHEBI:28868"/>
        <dbReference type="ChEBI" id="CHEBI:57643"/>
        <dbReference type="ChEBI" id="CHEBI:58168"/>
        <dbReference type="EC" id="3.1.1.4"/>
    </reaction>
</comment>
<evidence type="ECO:0000256" key="17">
    <source>
        <dbReference type="RuleBase" id="RU366027"/>
    </source>
</evidence>
<dbReference type="PANTHER" id="PTHR40457:SF1">
    <property type="entry name" value="PHOSPHOLIPASE A1"/>
    <property type="match status" value="1"/>
</dbReference>
<keyword evidence="6" id="KW-0812">Transmembrane</keyword>
<keyword evidence="9 17" id="KW-0378">Hydrolase</keyword>
<dbReference type="GO" id="GO:0046872">
    <property type="term" value="F:metal ion binding"/>
    <property type="evidence" value="ECO:0007669"/>
    <property type="project" value="UniProtKB-KW"/>
</dbReference>
<feature type="active site" description="Proton acceptor" evidence="15">
    <location>
        <position position="249"/>
    </location>
</feature>
<accession>A0A2U8GWS8</accession>
<keyword evidence="19" id="KW-1185">Reference proteome</keyword>
<dbReference type="EC" id="3.1.1.32" evidence="17"/>
<evidence type="ECO:0000256" key="9">
    <source>
        <dbReference type="ARBA" id="ARBA00022801"/>
    </source>
</evidence>
<comment type="catalytic activity">
    <reaction evidence="1 17">
        <text>a 1,2-diacyl-sn-glycero-3-phosphocholine + H2O = a 2-acyl-sn-glycero-3-phosphocholine + a fatty acid + H(+)</text>
        <dbReference type="Rhea" id="RHEA:18689"/>
        <dbReference type="ChEBI" id="CHEBI:15377"/>
        <dbReference type="ChEBI" id="CHEBI:15378"/>
        <dbReference type="ChEBI" id="CHEBI:28868"/>
        <dbReference type="ChEBI" id="CHEBI:57643"/>
        <dbReference type="ChEBI" id="CHEBI:57875"/>
        <dbReference type="EC" id="3.1.1.32"/>
    </reaction>
</comment>
<evidence type="ECO:0000256" key="14">
    <source>
        <dbReference type="ARBA" id="ARBA00023237"/>
    </source>
</evidence>
<dbReference type="AlphaFoldDB" id="A0A2U8GWS8"/>
<keyword evidence="13" id="KW-0472">Membrane</keyword>
<keyword evidence="10 16" id="KW-0106">Calcium</keyword>
<keyword evidence="8 17" id="KW-0732">Signal</keyword>
<feature type="binding site" description="in dimeric form" evidence="16">
    <location>
        <position position="259"/>
    </location>
    <ligand>
        <name>Ca(2+)</name>
        <dbReference type="ChEBI" id="CHEBI:29108"/>
        <label>1</label>
    </ligand>
</feature>
<protein>
    <recommendedName>
        <fullName evidence="17">Phospholipase A1</fullName>
        <ecNumber evidence="17">3.1.1.32</ecNumber>
        <ecNumber evidence="17">3.1.1.4</ecNumber>
    </recommendedName>
    <alternativeName>
        <fullName evidence="17">Phosphatidylcholine 1-acylhydrolase</fullName>
    </alternativeName>
</protein>
<feature type="binding site" description="in dimeric form" evidence="16">
    <location>
        <position position="214"/>
    </location>
    <ligand>
        <name>Ca(2+)</name>
        <dbReference type="ChEBI" id="CHEBI:29108"/>
        <label>1</label>
    </ligand>
</feature>
<dbReference type="Proteomes" id="UP000244930">
    <property type="component" value="Chromosome"/>
</dbReference>
<evidence type="ECO:0000256" key="12">
    <source>
        <dbReference type="ARBA" id="ARBA00023098"/>
    </source>
</evidence>
<reference evidence="18 19" key="1">
    <citation type="submission" date="2017-06" db="EMBL/GenBank/DDBJ databases">
        <title>Azoarcus.</title>
        <authorList>
            <person name="Woo J.-H."/>
            <person name="Kim H.-S."/>
        </authorList>
    </citation>
    <scope>NUCLEOTIDE SEQUENCE [LARGE SCALE GENOMIC DNA]</scope>
    <source>
        <strain evidence="18 19">TSPY31</strain>
    </source>
</reference>
<dbReference type="Gene3D" id="2.40.230.10">
    <property type="entry name" value="Phospholipase A1"/>
    <property type="match status" value="1"/>
</dbReference>
<dbReference type="InterPro" id="IPR003187">
    <property type="entry name" value="PLipase_A1"/>
</dbReference>
<evidence type="ECO:0000256" key="16">
    <source>
        <dbReference type="PIRSR" id="PIRSR603187-2"/>
    </source>
</evidence>
<evidence type="ECO:0000313" key="18">
    <source>
        <dbReference type="EMBL" id="AWI77850.1"/>
    </source>
</evidence>
<dbReference type="SUPFAM" id="SSF56931">
    <property type="entry name" value="Outer membrane phospholipase A (OMPLA)"/>
    <property type="match status" value="1"/>
</dbReference>
<evidence type="ECO:0000256" key="10">
    <source>
        <dbReference type="ARBA" id="ARBA00022837"/>
    </source>
</evidence>
<dbReference type="GO" id="GO:0016042">
    <property type="term" value="P:lipid catabolic process"/>
    <property type="evidence" value="ECO:0007669"/>
    <property type="project" value="UniProtKB-KW"/>
</dbReference>
<evidence type="ECO:0000256" key="5">
    <source>
        <dbReference type="ARBA" id="ARBA00022452"/>
    </source>
</evidence>
<evidence type="ECO:0000256" key="15">
    <source>
        <dbReference type="PIRSR" id="PIRSR603187-1"/>
    </source>
</evidence>
<feature type="chain" id="PRO_5019614953" description="Phospholipase A1" evidence="17">
    <location>
        <begin position="24"/>
        <end position="386"/>
    </location>
</feature>
<keyword evidence="5" id="KW-1134">Transmembrane beta strand</keyword>
<evidence type="ECO:0000256" key="7">
    <source>
        <dbReference type="ARBA" id="ARBA00022723"/>
    </source>
</evidence>
<dbReference type="Pfam" id="PF02253">
    <property type="entry name" value="PLA1"/>
    <property type="match status" value="1"/>
</dbReference>
<gene>
    <name evidence="18" type="ORF">CEW83_20325</name>
</gene>
<evidence type="ECO:0000256" key="13">
    <source>
        <dbReference type="ARBA" id="ARBA00023136"/>
    </source>
</evidence>
<evidence type="ECO:0000256" key="4">
    <source>
        <dbReference type="ARBA" id="ARBA00011702"/>
    </source>
</evidence>
<name>A0A2U8GWS8_9RHOO</name>